<name>A0ABT4LH53_9PROT</name>
<evidence type="ECO:0000313" key="4">
    <source>
        <dbReference type="EMBL" id="MCZ4280435.1"/>
    </source>
</evidence>
<evidence type="ECO:0000256" key="2">
    <source>
        <dbReference type="ARBA" id="ARBA00023315"/>
    </source>
</evidence>
<proteinExistence type="predicted"/>
<dbReference type="Proteomes" id="UP001069802">
    <property type="component" value="Unassembled WGS sequence"/>
</dbReference>
<dbReference type="PROSITE" id="PS51186">
    <property type="entry name" value="GNAT"/>
    <property type="match status" value="1"/>
</dbReference>
<keyword evidence="5" id="KW-1185">Reference proteome</keyword>
<gene>
    <name evidence="4" type="ORF">O4H49_06585</name>
</gene>
<comment type="caution">
    <text evidence="4">The sequence shown here is derived from an EMBL/GenBank/DDBJ whole genome shotgun (WGS) entry which is preliminary data.</text>
</comment>
<dbReference type="InterPro" id="IPR050832">
    <property type="entry name" value="Bact_Acetyltransf"/>
</dbReference>
<dbReference type="InterPro" id="IPR016181">
    <property type="entry name" value="Acyl_CoA_acyltransferase"/>
</dbReference>
<dbReference type="Gene3D" id="3.40.630.30">
    <property type="match status" value="1"/>
</dbReference>
<protein>
    <submittedName>
        <fullName evidence="4">GNAT family N-acetyltransferase</fullName>
    </submittedName>
</protein>
<dbReference type="PANTHER" id="PTHR43877">
    <property type="entry name" value="AMINOALKYLPHOSPHONATE N-ACETYLTRANSFERASE-RELATED-RELATED"/>
    <property type="match status" value="1"/>
</dbReference>
<dbReference type="Pfam" id="PF00583">
    <property type="entry name" value="Acetyltransf_1"/>
    <property type="match status" value="1"/>
</dbReference>
<dbReference type="EMBL" id="JAPWGY010000002">
    <property type="protein sequence ID" value="MCZ4280435.1"/>
    <property type="molecule type" value="Genomic_DNA"/>
</dbReference>
<feature type="domain" description="N-acetyltransferase" evidence="3">
    <location>
        <begin position="8"/>
        <end position="179"/>
    </location>
</feature>
<reference evidence="4" key="1">
    <citation type="submission" date="2022-12" db="EMBL/GenBank/DDBJ databases">
        <title>Bacterial isolates from different developmental stages of Nematostella vectensis.</title>
        <authorList>
            <person name="Fraune S."/>
        </authorList>
    </citation>
    <scope>NUCLEOTIDE SEQUENCE</scope>
    <source>
        <strain evidence="4">G21630-S1</strain>
    </source>
</reference>
<evidence type="ECO:0000313" key="5">
    <source>
        <dbReference type="Proteomes" id="UP001069802"/>
    </source>
</evidence>
<accession>A0ABT4LH53</accession>
<dbReference type="CDD" id="cd04301">
    <property type="entry name" value="NAT_SF"/>
    <property type="match status" value="1"/>
</dbReference>
<dbReference type="SUPFAM" id="SSF55729">
    <property type="entry name" value="Acyl-CoA N-acyltransferases (Nat)"/>
    <property type="match status" value="1"/>
</dbReference>
<evidence type="ECO:0000256" key="1">
    <source>
        <dbReference type="ARBA" id="ARBA00022679"/>
    </source>
</evidence>
<sequence length="179" mass="19884">MSLSQPRIQCRVLRPAELPDCQERLAEILHACVTSGASVSFIEPFSLTDSRTFWQDKVFPAVCRGGRILIVVEIDQVIAGTVQLDIDLPPNQPHRCEVSKLLVHPDYRKRGLAKALMTTLEDQARTLDKKLITLDTKSGDKAEPLYHSLGYCTAGSIPGFALDTTGNSLHATTYMYKRL</sequence>
<keyword evidence="2" id="KW-0012">Acyltransferase</keyword>
<dbReference type="RefSeq" id="WP_269422637.1">
    <property type="nucleotide sequence ID" value="NZ_JAPWGY010000002.1"/>
</dbReference>
<evidence type="ECO:0000259" key="3">
    <source>
        <dbReference type="PROSITE" id="PS51186"/>
    </source>
</evidence>
<dbReference type="InterPro" id="IPR000182">
    <property type="entry name" value="GNAT_dom"/>
</dbReference>
<keyword evidence="1" id="KW-0808">Transferase</keyword>
<organism evidence="4 5">
    <name type="scientific">Kiloniella laminariae</name>
    <dbReference type="NCBI Taxonomy" id="454162"/>
    <lineage>
        <taxon>Bacteria</taxon>
        <taxon>Pseudomonadati</taxon>
        <taxon>Pseudomonadota</taxon>
        <taxon>Alphaproteobacteria</taxon>
        <taxon>Rhodospirillales</taxon>
        <taxon>Kiloniellaceae</taxon>
        <taxon>Kiloniella</taxon>
    </lineage>
</organism>